<keyword evidence="1" id="KW-1133">Transmembrane helix</keyword>
<accession>A0A8J7Z7I9</accession>
<sequence>MGTLFLLVAIAFYVSLMPLFFRKWMMLSQEQDIPEEARSLSTIVVAIATLFWLFVLPFAYLDLLEESAQP</sequence>
<reference evidence="2" key="1">
    <citation type="submission" date="2019-12" db="EMBL/GenBank/DDBJ databases">
        <title>High-Quality draft genome sequences of three cyanobacteria isolated from the limestone walls of the Old Cathedral of Coimbra.</title>
        <authorList>
            <person name="Tiago I."/>
            <person name="Soares F."/>
            <person name="Portugal A."/>
        </authorList>
    </citation>
    <scope>NUCLEOTIDE SEQUENCE</scope>
    <source>
        <strain evidence="2">A</strain>
    </source>
</reference>
<dbReference type="EMBL" id="WVIE01000006">
    <property type="protein sequence ID" value="NDJ16950.1"/>
    <property type="molecule type" value="Genomic_DNA"/>
</dbReference>
<feature type="transmembrane region" description="Helical" evidence="1">
    <location>
        <begin position="6"/>
        <end position="25"/>
    </location>
</feature>
<keyword evidence="1" id="KW-0472">Membrane</keyword>
<evidence type="ECO:0000313" key="2">
    <source>
        <dbReference type="EMBL" id="NDJ16950.1"/>
    </source>
</evidence>
<proteinExistence type="predicted"/>
<gene>
    <name evidence="2" type="ORF">GS601_06555</name>
</gene>
<protein>
    <submittedName>
        <fullName evidence="2">Uncharacterized protein</fullName>
    </submittedName>
</protein>
<organism evidence="2 3">
    <name type="scientific">Myxacorys almedinensis A</name>
    <dbReference type="NCBI Taxonomy" id="2690445"/>
    <lineage>
        <taxon>Bacteria</taxon>
        <taxon>Bacillati</taxon>
        <taxon>Cyanobacteriota</taxon>
        <taxon>Cyanophyceae</taxon>
        <taxon>Leptolyngbyales</taxon>
        <taxon>Leptolyngbyaceae</taxon>
        <taxon>Myxacorys</taxon>
        <taxon>Myxacorys almedinensis</taxon>
    </lineage>
</organism>
<dbReference type="RefSeq" id="WP_162422473.1">
    <property type="nucleotide sequence ID" value="NZ_WVIE01000006.1"/>
</dbReference>
<comment type="caution">
    <text evidence="2">The sequence shown here is derived from an EMBL/GenBank/DDBJ whole genome shotgun (WGS) entry which is preliminary data.</text>
</comment>
<dbReference type="AlphaFoldDB" id="A0A8J7Z7I9"/>
<keyword evidence="3" id="KW-1185">Reference proteome</keyword>
<keyword evidence="1" id="KW-0812">Transmembrane</keyword>
<dbReference type="Proteomes" id="UP000646053">
    <property type="component" value="Unassembled WGS sequence"/>
</dbReference>
<feature type="transmembrane region" description="Helical" evidence="1">
    <location>
        <begin position="37"/>
        <end position="60"/>
    </location>
</feature>
<name>A0A8J7Z7I9_9CYAN</name>
<evidence type="ECO:0000313" key="3">
    <source>
        <dbReference type="Proteomes" id="UP000646053"/>
    </source>
</evidence>
<evidence type="ECO:0000256" key="1">
    <source>
        <dbReference type="SAM" id="Phobius"/>
    </source>
</evidence>